<dbReference type="InterPro" id="IPR025965">
    <property type="entry name" value="FlgD/Vpr_Ig-like"/>
</dbReference>
<dbReference type="InterPro" id="IPR026444">
    <property type="entry name" value="Secre_tail"/>
</dbReference>
<reference evidence="2" key="1">
    <citation type="journal article" date="2014" name="Front. Microbiol.">
        <title>High frequency of phylogenetically diverse reductive dehalogenase-homologous genes in deep subseafloor sedimentary metagenomes.</title>
        <authorList>
            <person name="Kawai M."/>
            <person name="Futagami T."/>
            <person name="Toyoda A."/>
            <person name="Takaki Y."/>
            <person name="Nishi S."/>
            <person name="Hori S."/>
            <person name="Arai W."/>
            <person name="Tsubouchi T."/>
            <person name="Morono Y."/>
            <person name="Uchiyama I."/>
            <person name="Ito T."/>
            <person name="Fujiyama A."/>
            <person name="Inagaki F."/>
            <person name="Takami H."/>
        </authorList>
    </citation>
    <scope>NUCLEOTIDE SEQUENCE</scope>
    <source>
        <strain evidence="2">Expedition CK06-06</strain>
    </source>
</reference>
<protein>
    <recommendedName>
        <fullName evidence="1">FlgD/Vpr Ig-like domain-containing protein</fullName>
    </recommendedName>
</protein>
<accession>X1N1E7</accession>
<organism evidence="2">
    <name type="scientific">marine sediment metagenome</name>
    <dbReference type="NCBI Taxonomy" id="412755"/>
    <lineage>
        <taxon>unclassified sequences</taxon>
        <taxon>metagenomes</taxon>
        <taxon>ecological metagenomes</taxon>
    </lineage>
</organism>
<sequence>KEPNEKIFFVSQGNPNPFMDRTLIEYNLPKNCNVNISIYNTLGARVKTLLNERRNAGTHTITWNGNDERGNKLPSGFYFLKLEAEEYKGTRKLLLIR</sequence>
<proteinExistence type="predicted"/>
<dbReference type="Gene3D" id="2.60.40.4070">
    <property type="match status" value="1"/>
</dbReference>
<gene>
    <name evidence="2" type="ORF">S06H3_42276</name>
</gene>
<dbReference type="Pfam" id="PF13860">
    <property type="entry name" value="FlgD_ig"/>
    <property type="match status" value="1"/>
</dbReference>
<dbReference type="AlphaFoldDB" id="X1N1E7"/>
<dbReference type="NCBIfam" id="TIGR04183">
    <property type="entry name" value="Por_Secre_tail"/>
    <property type="match status" value="1"/>
</dbReference>
<feature type="non-terminal residue" evidence="2">
    <location>
        <position position="1"/>
    </location>
</feature>
<comment type="caution">
    <text evidence="2">The sequence shown here is derived from an EMBL/GenBank/DDBJ whole genome shotgun (WGS) entry which is preliminary data.</text>
</comment>
<evidence type="ECO:0000259" key="1">
    <source>
        <dbReference type="Pfam" id="PF13860"/>
    </source>
</evidence>
<dbReference type="EMBL" id="BARV01026126">
    <property type="protein sequence ID" value="GAI37388.1"/>
    <property type="molecule type" value="Genomic_DNA"/>
</dbReference>
<evidence type="ECO:0000313" key="2">
    <source>
        <dbReference type="EMBL" id="GAI37388.1"/>
    </source>
</evidence>
<feature type="domain" description="FlgD/Vpr Ig-like" evidence="1">
    <location>
        <begin position="24"/>
        <end position="85"/>
    </location>
</feature>
<name>X1N1E7_9ZZZZ</name>